<sequence length="132" mass="15512">MEWTIQMYRKESIKYHISFRFAYFAHFGTESRLLTLYESKLLHVSGHVCYTLIGDSTLLSSDERCPEAGGTLRSIIRRGATVFSTGQQNCRTFGSRNSIVTTWEECELRDIPLFKWFKVRENQRLFYRPVVV</sequence>
<reference evidence="1 2" key="1">
    <citation type="submission" date="2024-09" db="EMBL/GenBank/DDBJ databases">
        <title>Chromosome-scale assembly of Riccia fluitans.</title>
        <authorList>
            <person name="Paukszto L."/>
            <person name="Sawicki J."/>
            <person name="Karawczyk K."/>
            <person name="Piernik-Szablinska J."/>
            <person name="Szczecinska M."/>
            <person name="Mazdziarz M."/>
        </authorList>
    </citation>
    <scope>NUCLEOTIDE SEQUENCE [LARGE SCALE GENOMIC DNA]</scope>
    <source>
        <strain evidence="1">Rf_01</strain>
        <tissue evidence="1">Aerial parts of the thallus</tissue>
    </source>
</reference>
<organism evidence="1 2">
    <name type="scientific">Riccia fluitans</name>
    <dbReference type="NCBI Taxonomy" id="41844"/>
    <lineage>
        <taxon>Eukaryota</taxon>
        <taxon>Viridiplantae</taxon>
        <taxon>Streptophyta</taxon>
        <taxon>Embryophyta</taxon>
        <taxon>Marchantiophyta</taxon>
        <taxon>Marchantiopsida</taxon>
        <taxon>Marchantiidae</taxon>
        <taxon>Marchantiales</taxon>
        <taxon>Ricciaceae</taxon>
        <taxon>Riccia</taxon>
    </lineage>
</organism>
<protein>
    <submittedName>
        <fullName evidence="1">Uncharacterized protein</fullName>
    </submittedName>
</protein>
<dbReference type="AlphaFoldDB" id="A0ABD1XUS7"/>
<evidence type="ECO:0000313" key="2">
    <source>
        <dbReference type="Proteomes" id="UP001605036"/>
    </source>
</evidence>
<dbReference type="EMBL" id="JBHFFA010000007">
    <property type="protein sequence ID" value="KAL2612711.1"/>
    <property type="molecule type" value="Genomic_DNA"/>
</dbReference>
<name>A0ABD1XUS7_9MARC</name>
<comment type="caution">
    <text evidence="1">The sequence shown here is derived from an EMBL/GenBank/DDBJ whole genome shotgun (WGS) entry which is preliminary data.</text>
</comment>
<dbReference type="Proteomes" id="UP001605036">
    <property type="component" value="Unassembled WGS sequence"/>
</dbReference>
<gene>
    <name evidence="1" type="ORF">R1flu_024403</name>
</gene>
<proteinExistence type="predicted"/>
<evidence type="ECO:0000313" key="1">
    <source>
        <dbReference type="EMBL" id="KAL2612711.1"/>
    </source>
</evidence>
<accession>A0ABD1XUS7</accession>
<keyword evidence="2" id="KW-1185">Reference proteome</keyword>